<comment type="similarity">
    <text evidence="6">Belongs to the inorganic phosphate transporter (PiT) (TC 2.A.20) family.</text>
</comment>
<feature type="transmembrane region" description="Helical" evidence="6">
    <location>
        <begin position="138"/>
        <end position="159"/>
    </location>
</feature>
<feature type="transmembrane region" description="Helical" evidence="6">
    <location>
        <begin position="91"/>
        <end position="118"/>
    </location>
</feature>
<dbReference type="OrthoDB" id="9779554at2"/>
<dbReference type="InterPro" id="IPR001204">
    <property type="entry name" value="Phos_transporter"/>
</dbReference>
<gene>
    <name evidence="7" type="ORF">EJC49_16515</name>
</gene>
<feature type="transmembrane region" description="Helical" evidence="6">
    <location>
        <begin position="303"/>
        <end position="321"/>
    </location>
</feature>
<keyword evidence="3 6" id="KW-0812">Transmembrane</keyword>
<evidence type="ECO:0000256" key="2">
    <source>
        <dbReference type="ARBA" id="ARBA00022448"/>
    </source>
</evidence>
<evidence type="ECO:0000313" key="8">
    <source>
        <dbReference type="Proteomes" id="UP000278398"/>
    </source>
</evidence>
<organism evidence="7 8">
    <name type="scientific">Aquibium carbonis</name>
    <dbReference type="NCBI Taxonomy" id="2495581"/>
    <lineage>
        <taxon>Bacteria</taxon>
        <taxon>Pseudomonadati</taxon>
        <taxon>Pseudomonadota</taxon>
        <taxon>Alphaproteobacteria</taxon>
        <taxon>Hyphomicrobiales</taxon>
        <taxon>Phyllobacteriaceae</taxon>
        <taxon>Aquibium</taxon>
    </lineage>
</organism>
<evidence type="ECO:0000256" key="1">
    <source>
        <dbReference type="ARBA" id="ARBA00004141"/>
    </source>
</evidence>
<feature type="transmembrane region" description="Helical" evidence="6">
    <location>
        <begin position="413"/>
        <end position="429"/>
    </location>
</feature>
<comment type="subcellular location">
    <subcellularLocation>
        <location evidence="1 6">Membrane</location>
        <topology evidence="1 6">Multi-pass membrane protein</topology>
    </subcellularLocation>
</comment>
<feature type="transmembrane region" description="Helical" evidence="6">
    <location>
        <begin position="265"/>
        <end position="282"/>
    </location>
</feature>
<dbReference type="GO" id="GO:0016020">
    <property type="term" value="C:membrane"/>
    <property type="evidence" value="ECO:0007669"/>
    <property type="project" value="UniProtKB-SubCell"/>
</dbReference>
<accession>A0A3R9YDQ4</accession>
<dbReference type="PANTHER" id="PTHR11101">
    <property type="entry name" value="PHOSPHATE TRANSPORTER"/>
    <property type="match status" value="1"/>
</dbReference>
<dbReference type="EMBL" id="RWKW01000058">
    <property type="protein sequence ID" value="RST85275.1"/>
    <property type="molecule type" value="Genomic_DNA"/>
</dbReference>
<dbReference type="PANTHER" id="PTHR11101:SF80">
    <property type="entry name" value="PHOSPHATE TRANSPORTER"/>
    <property type="match status" value="1"/>
</dbReference>
<feature type="transmembrane region" description="Helical" evidence="6">
    <location>
        <begin position="29"/>
        <end position="54"/>
    </location>
</feature>
<evidence type="ECO:0000256" key="6">
    <source>
        <dbReference type="RuleBase" id="RU363058"/>
    </source>
</evidence>
<evidence type="ECO:0000313" key="7">
    <source>
        <dbReference type="EMBL" id="RST85275.1"/>
    </source>
</evidence>
<feature type="transmembrane region" description="Helical" evidence="6">
    <location>
        <begin position="60"/>
        <end position="79"/>
    </location>
</feature>
<feature type="transmembrane region" description="Helical" evidence="6">
    <location>
        <begin position="388"/>
        <end position="407"/>
    </location>
</feature>
<feature type="transmembrane region" description="Helical" evidence="6">
    <location>
        <begin position="349"/>
        <end position="368"/>
    </location>
</feature>
<dbReference type="GO" id="GO:0005315">
    <property type="term" value="F:phosphate transmembrane transporter activity"/>
    <property type="evidence" value="ECO:0007669"/>
    <property type="project" value="InterPro"/>
</dbReference>
<feature type="transmembrane region" description="Helical" evidence="6">
    <location>
        <begin position="497"/>
        <end position="522"/>
    </location>
</feature>
<proteinExistence type="inferred from homology"/>
<evidence type="ECO:0000256" key="3">
    <source>
        <dbReference type="ARBA" id="ARBA00022692"/>
    </source>
</evidence>
<protein>
    <recommendedName>
        <fullName evidence="6">Phosphate transporter</fullName>
    </recommendedName>
</protein>
<sequence length="526" mass="54743">MAGTPDRTRKTTLDKDLDKLIHIEEATSFLARGLVAPGAALFFMAFVAVAAAIFTAGDPGAIAIVAAAAIGAYMALNIGANDVANNVAPAVGARALTMGGALILAAVFETAGALIAGGDVVQTISRDIIDPASVAEPAVFVRAMMAAVFASAIWINLATAIGAPVSTTHSVVGGVMGAGITAAGFAAVNWGVMGSIAASWAISPVLGGIVAAGFLAFIKSRIIYQDDKIRAARTWVPILIGIMAGAFAAYLAIKGLARLVHVSDASIAMIGFGAFLMAWGLSRLLVIRQSAQMENRNHSLRKLFKLPLIASAALLSFAHGANDVANAVGPLAAIVQTARGGGVDAAVTIPLWVMLIGAFGISFGLLLFGPKLVRMVGQQITKLNPMRAFCVALSAAVTVIVASWFGLPVSSTHIAVGAVFGVGFFREWYTANSPRRRAYMERKAERRRALRLADGITAEPKELSDSWATDRNGPVDTVEMEVAEEVVRRRLVRRAHVSTIIAAWVVTVPAAALLAGGIFLILGTLR</sequence>
<dbReference type="GO" id="GO:0035435">
    <property type="term" value="P:phosphate ion transmembrane transport"/>
    <property type="evidence" value="ECO:0007669"/>
    <property type="project" value="TreeGrafter"/>
</dbReference>
<feature type="transmembrane region" description="Helical" evidence="6">
    <location>
        <begin position="230"/>
        <end position="253"/>
    </location>
</feature>
<keyword evidence="6" id="KW-0592">Phosphate transport</keyword>
<evidence type="ECO:0000256" key="5">
    <source>
        <dbReference type="ARBA" id="ARBA00023136"/>
    </source>
</evidence>
<dbReference type="RefSeq" id="WP_126701040.1">
    <property type="nucleotide sequence ID" value="NZ_RWKW01000058.1"/>
</dbReference>
<keyword evidence="8" id="KW-1185">Reference proteome</keyword>
<dbReference type="Proteomes" id="UP000278398">
    <property type="component" value="Unassembled WGS sequence"/>
</dbReference>
<keyword evidence="4 6" id="KW-1133">Transmembrane helix</keyword>
<dbReference type="AlphaFoldDB" id="A0A3R9YDQ4"/>
<evidence type="ECO:0000256" key="4">
    <source>
        <dbReference type="ARBA" id="ARBA00022989"/>
    </source>
</evidence>
<name>A0A3R9YDQ4_9HYPH</name>
<reference evidence="7 8" key="1">
    <citation type="submission" date="2018-12" db="EMBL/GenBank/DDBJ databases">
        <title>Mesorhizobium carbonis sp. nov., isolated from coal mine water.</title>
        <authorList>
            <person name="Xin W."/>
            <person name="Xu Z."/>
            <person name="Xiang F."/>
            <person name="Zhang J."/>
            <person name="Xi L."/>
            <person name="Liu J."/>
        </authorList>
    </citation>
    <scope>NUCLEOTIDE SEQUENCE [LARGE SCALE GENOMIC DNA]</scope>
    <source>
        <strain evidence="7 8">B2.3</strain>
    </source>
</reference>
<feature type="transmembrane region" description="Helical" evidence="6">
    <location>
        <begin position="171"/>
        <end position="192"/>
    </location>
</feature>
<keyword evidence="2 6" id="KW-0813">Transport</keyword>
<feature type="transmembrane region" description="Helical" evidence="6">
    <location>
        <begin position="198"/>
        <end position="218"/>
    </location>
</feature>
<keyword evidence="5 6" id="KW-0472">Membrane</keyword>
<dbReference type="Pfam" id="PF01384">
    <property type="entry name" value="PHO4"/>
    <property type="match status" value="1"/>
</dbReference>
<comment type="caution">
    <text evidence="7">The sequence shown here is derived from an EMBL/GenBank/DDBJ whole genome shotgun (WGS) entry which is preliminary data.</text>
</comment>